<dbReference type="CDD" id="cd06170">
    <property type="entry name" value="LuxR_C_like"/>
    <property type="match status" value="1"/>
</dbReference>
<evidence type="ECO:0000259" key="5">
    <source>
        <dbReference type="PROSITE" id="PS50110"/>
    </source>
</evidence>
<dbReference type="Gene3D" id="3.40.50.2300">
    <property type="match status" value="1"/>
</dbReference>
<protein>
    <recommendedName>
        <fullName evidence="8">Response regulator transcription factor</fullName>
    </recommendedName>
</protein>
<feature type="domain" description="HTH luxR-type" evidence="4">
    <location>
        <begin position="160"/>
        <end position="227"/>
    </location>
</feature>
<dbReference type="CDD" id="cd17535">
    <property type="entry name" value="REC_NarL-like"/>
    <property type="match status" value="1"/>
</dbReference>
<dbReference type="Pfam" id="PF00072">
    <property type="entry name" value="Response_reg"/>
    <property type="match status" value="1"/>
</dbReference>
<dbReference type="EMBL" id="LFKP01000003">
    <property type="protein sequence ID" value="OHV98897.1"/>
    <property type="molecule type" value="Genomic_DNA"/>
</dbReference>
<organism evidence="6 7">
    <name type="scientific">Janthinobacterium lividum</name>
    <dbReference type="NCBI Taxonomy" id="29581"/>
    <lineage>
        <taxon>Bacteria</taxon>
        <taxon>Pseudomonadati</taxon>
        <taxon>Pseudomonadota</taxon>
        <taxon>Betaproteobacteria</taxon>
        <taxon>Burkholderiales</taxon>
        <taxon>Oxalobacteraceae</taxon>
        <taxon>Janthinobacterium</taxon>
    </lineage>
</organism>
<reference evidence="6 7" key="1">
    <citation type="submission" date="2015-06" db="EMBL/GenBank/DDBJ databases">
        <title>Draft genome sequencing of a biphenyl-degrading bacterium, Janthinobacterium lividum MEG1.</title>
        <authorList>
            <person name="Shimodaira J."/>
            <person name="Hatta T."/>
        </authorList>
    </citation>
    <scope>NUCLEOTIDE SEQUENCE [LARGE SCALE GENOMIC DNA]</scope>
    <source>
        <strain evidence="6 7">MEG1</strain>
    </source>
</reference>
<accession>A0A1S1UET8</accession>
<dbReference type="Pfam" id="PF00196">
    <property type="entry name" value="GerE"/>
    <property type="match status" value="1"/>
</dbReference>
<dbReference type="PANTHER" id="PTHR43214:SF38">
    <property type="entry name" value="NITRATE_NITRITE RESPONSE REGULATOR PROTEIN NARL"/>
    <property type="match status" value="1"/>
</dbReference>
<evidence type="ECO:0000313" key="7">
    <source>
        <dbReference type="Proteomes" id="UP000179840"/>
    </source>
</evidence>
<name>A0A1S1UET8_9BURK</name>
<feature type="domain" description="Response regulatory" evidence="5">
    <location>
        <begin position="17"/>
        <end position="133"/>
    </location>
</feature>
<evidence type="ECO:0000256" key="1">
    <source>
        <dbReference type="ARBA" id="ARBA00022553"/>
    </source>
</evidence>
<dbReference type="SMART" id="SM00448">
    <property type="entry name" value="REC"/>
    <property type="match status" value="1"/>
</dbReference>
<gene>
    <name evidence="6" type="ORF">AKG95_05945</name>
</gene>
<dbReference type="GO" id="GO:0003677">
    <property type="term" value="F:DNA binding"/>
    <property type="evidence" value="ECO:0007669"/>
    <property type="project" value="UniProtKB-KW"/>
</dbReference>
<dbReference type="SMART" id="SM00421">
    <property type="entry name" value="HTH_LUXR"/>
    <property type="match status" value="1"/>
</dbReference>
<keyword evidence="2" id="KW-0238">DNA-binding</keyword>
<evidence type="ECO:0008006" key="8">
    <source>
        <dbReference type="Google" id="ProtNLM"/>
    </source>
</evidence>
<evidence type="ECO:0000256" key="3">
    <source>
        <dbReference type="PROSITE-ProRule" id="PRU00169"/>
    </source>
</evidence>
<proteinExistence type="predicted"/>
<dbReference type="SUPFAM" id="SSF46894">
    <property type="entry name" value="C-terminal effector domain of the bipartite response regulators"/>
    <property type="match status" value="1"/>
</dbReference>
<evidence type="ECO:0000259" key="4">
    <source>
        <dbReference type="PROSITE" id="PS50043"/>
    </source>
</evidence>
<comment type="caution">
    <text evidence="6">The sequence shown here is derived from an EMBL/GenBank/DDBJ whole genome shotgun (WGS) entry which is preliminary data.</text>
</comment>
<dbReference type="SUPFAM" id="SSF52172">
    <property type="entry name" value="CheY-like"/>
    <property type="match status" value="1"/>
</dbReference>
<dbReference type="InterPro" id="IPR001789">
    <property type="entry name" value="Sig_transdc_resp-reg_receiver"/>
</dbReference>
<dbReference type="PROSITE" id="PS50043">
    <property type="entry name" value="HTH_LUXR_2"/>
    <property type="match status" value="1"/>
</dbReference>
<dbReference type="Proteomes" id="UP000179840">
    <property type="component" value="Unassembled WGS sequence"/>
</dbReference>
<dbReference type="PANTHER" id="PTHR43214">
    <property type="entry name" value="TWO-COMPONENT RESPONSE REGULATOR"/>
    <property type="match status" value="1"/>
</dbReference>
<dbReference type="PROSITE" id="PS50110">
    <property type="entry name" value="RESPONSE_REGULATORY"/>
    <property type="match status" value="1"/>
</dbReference>
<evidence type="ECO:0000313" key="6">
    <source>
        <dbReference type="EMBL" id="OHV98897.1"/>
    </source>
</evidence>
<dbReference type="InterPro" id="IPR000792">
    <property type="entry name" value="Tscrpt_reg_LuxR_C"/>
</dbReference>
<sequence>MNERQHLPDVHTHTSIRVMLVDDHKTMLWGLERLIGGEHSGMRVVATASDSAAALAQALALEPDVIVLDLDLGGVSSLAILPALVRQGNIRILVLTASHDQATLDQAILKGARGIISKDAPAEMVLKAIEKVYHGELWLEQAMLGRMMTQLTQPGGASAHAIAVASLTLKERKIIAALVHGSGTPAKLLADQLCISEHTLRNHLTSIYRKLGVYNRLELYAYATKHQLGELPPAS</sequence>
<dbReference type="AlphaFoldDB" id="A0A1S1UET8"/>
<dbReference type="GO" id="GO:0000160">
    <property type="term" value="P:phosphorelay signal transduction system"/>
    <property type="evidence" value="ECO:0007669"/>
    <property type="project" value="InterPro"/>
</dbReference>
<dbReference type="InterPro" id="IPR011006">
    <property type="entry name" value="CheY-like_superfamily"/>
</dbReference>
<dbReference type="GO" id="GO:0006355">
    <property type="term" value="P:regulation of DNA-templated transcription"/>
    <property type="evidence" value="ECO:0007669"/>
    <property type="project" value="InterPro"/>
</dbReference>
<dbReference type="InterPro" id="IPR039420">
    <property type="entry name" value="WalR-like"/>
</dbReference>
<evidence type="ECO:0000256" key="2">
    <source>
        <dbReference type="ARBA" id="ARBA00023125"/>
    </source>
</evidence>
<feature type="modified residue" description="4-aspartylphosphate" evidence="3">
    <location>
        <position position="69"/>
    </location>
</feature>
<dbReference type="InterPro" id="IPR058245">
    <property type="entry name" value="NreC/VraR/RcsB-like_REC"/>
</dbReference>
<dbReference type="InterPro" id="IPR016032">
    <property type="entry name" value="Sig_transdc_resp-reg_C-effctor"/>
</dbReference>
<keyword evidence="1 3" id="KW-0597">Phosphoprotein</keyword>